<reference evidence="1" key="2">
    <citation type="submission" date="2021-04" db="EMBL/GenBank/DDBJ databases">
        <authorList>
            <person name="Gilroy R."/>
        </authorList>
    </citation>
    <scope>NUCLEOTIDE SEQUENCE</scope>
    <source>
        <strain evidence="1">ChiGjej1B1-1692</strain>
    </source>
</reference>
<protein>
    <submittedName>
        <fullName evidence="1">Uncharacterized protein</fullName>
    </submittedName>
</protein>
<gene>
    <name evidence="1" type="ORF">H9757_04560</name>
</gene>
<evidence type="ECO:0000313" key="1">
    <source>
        <dbReference type="EMBL" id="HJC38319.1"/>
    </source>
</evidence>
<organism evidence="1 2">
    <name type="scientific">Candidatus Mediterraneibacter faecigallinarum</name>
    <dbReference type="NCBI Taxonomy" id="2838669"/>
    <lineage>
        <taxon>Bacteria</taxon>
        <taxon>Bacillati</taxon>
        <taxon>Bacillota</taxon>
        <taxon>Clostridia</taxon>
        <taxon>Lachnospirales</taxon>
        <taxon>Lachnospiraceae</taxon>
        <taxon>Mediterraneibacter</taxon>
    </lineage>
</organism>
<evidence type="ECO:0000313" key="2">
    <source>
        <dbReference type="Proteomes" id="UP000823894"/>
    </source>
</evidence>
<sequence length="239" mass="27138">MTLNELKSIENPTDRLAAANEMKRNPEEMYHTCTQKADAFVDDTRQIIEGSLSPVFKDATERIREIAEQTTGNISKLEDIASEAGKVIKEKTEQLQDTFLEEMKVIYTPLIDVSTEVKVRRIQIELSTDEEAENIERGERTSEEDISNSDSINIFYRSFLSSFKVLAQLQSQQENGTHSSNDFATAKQDTLMAMEDLYLKASSGLRQYMMKLSTAYGEVALNVLSTQREEISEISKRKV</sequence>
<reference evidence="1" key="1">
    <citation type="journal article" date="2021" name="PeerJ">
        <title>Extensive microbial diversity within the chicken gut microbiome revealed by metagenomics and culture.</title>
        <authorList>
            <person name="Gilroy R."/>
            <person name="Ravi A."/>
            <person name="Getino M."/>
            <person name="Pursley I."/>
            <person name="Horton D.L."/>
            <person name="Alikhan N.F."/>
            <person name="Baker D."/>
            <person name="Gharbi K."/>
            <person name="Hall N."/>
            <person name="Watson M."/>
            <person name="Adriaenssens E.M."/>
            <person name="Foster-Nyarko E."/>
            <person name="Jarju S."/>
            <person name="Secka A."/>
            <person name="Antonio M."/>
            <person name="Oren A."/>
            <person name="Chaudhuri R.R."/>
            <person name="La Ragione R."/>
            <person name="Hildebrand F."/>
            <person name="Pallen M.J."/>
        </authorList>
    </citation>
    <scope>NUCLEOTIDE SEQUENCE</scope>
    <source>
        <strain evidence="1">ChiGjej1B1-1692</strain>
    </source>
</reference>
<proteinExistence type="predicted"/>
<dbReference type="Proteomes" id="UP000823894">
    <property type="component" value="Unassembled WGS sequence"/>
</dbReference>
<comment type="caution">
    <text evidence="1">The sequence shown here is derived from an EMBL/GenBank/DDBJ whole genome shotgun (WGS) entry which is preliminary data.</text>
</comment>
<dbReference type="AlphaFoldDB" id="A0A9D2NWI2"/>
<accession>A0A9D2NWI2</accession>
<name>A0A9D2NWI2_9FIRM</name>
<dbReference type="EMBL" id="DWWK01000059">
    <property type="protein sequence ID" value="HJC38319.1"/>
    <property type="molecule type" value="Genomic_DNA"/>
</dbReference>